<keyword evidence="2" id="KW-0809">Transit peptide</keyword>
<dbReference type="Proteomes" id="UP001286456">
    <property type="component" value="Unassembled WGS sequence"/>
</dbReference>
<dbReference type="PANTHER" id="PTHR28554">
    <property type="entry name" value="39S RIBOSOMAL PROTEIN L45, MITOCHONDRIAL"/>
    <property type="match status" value="1"/>
</dbReference>
<protein>
    <recommendedName>
        <fullName evidence="7">Tim44-like domain-containing protein</fullName>
    </recommendedName>
</protein>
<evidence type="ECO:0000313" key="6">
    <source>
        <dbReference type="Proteomes" id="UP001286456"/>
    </source>
</evidence>
<evidence type="ECO:0000256" key="3">
    <source>
        <dbReference type="ARBA" id="ARBA00023128"/>
    </source>
</evidence>
<dbReference type="AlphaFoldDB" id="A0AAE0J4K2"/>
<evidence type="ECO:0000313" key="5">
    <source>
        <dbReference type="EMBL" id="KAK3336818.1"/>
    </source>
</evidence>
<reference evidence="5" key="2">
    <citation type="submission" date="2023-06" db="EMBL/GenBank/DDBJ databases">
        <authorList>
            <consortium name="Lawrence Berkeley National Laboratory"/>
            <person name="Haridas S."/>
            <person name="Hensen N."/>
            <person name="Bonometti L."/>
            <person name="Westerberg I."/>
            <person name="Brannstrom I.O."/>
            <person name="Guillou S."/>
            <person name="Cros-Aarteil S."/>
            <person name="Calhoun S."/>
            <person name="Kuo A."/>
            <person name="Mondo S."/>
            <person name="Pangilinan J."/>
            <person name="Riley R."/>
            <person name="Labutti K."/>
            <person name="Andreopoulos B."/>
            <person name="Lipzen A."/>
            <person name="Chen C."/>
            <person name="Yanf M."/>
            <person name="Daum C."/>
            <person name="Ng V."/>
            <person name="Clum A."/>
            <person name="Steindorff A."/>
            <person name="Ohm R."/>
            <person name="Martin F."/>
            <person name="Silar P."/>
            <person name="Natvig D."/>
            <person name="Lalanne C."/>
            <person name="Gautier V."/>
            <person name="Ament-Velasquez S.L."/>
            <person name="Kruys A."/>
            <person name="Hutchinson M.I."/>
            <person name="Powell A.J."/>
            <person name="Barry K."/>
            <person name="Miller A.N."/>
            <person name="Grigoriev I.V."/>
            <person name="Debuchy R."/>
            <person name="Gladieux P."/>
            <person name="Thoren M.H."/>
            <person name="Johannesson H."/>
        </authorList>
    </citation>
    <scope>NUCLEOTIDE SEQUENCE</scope>
    <source>
        <strain evidence="5">SMH4131-1</strain>
    </source>
</reference>
<dbReference type="Gene3D" id="3.10.450.240">
    <property type="match status" value="1"/>
</dbReference>
<sequence>MAASRIGLRARDMLSTPTTTMTRTMAASTILPAAGWAGLTSAGSRLQTARPISTSQCRERGNLIRNMMKRKATHGPRPGAPTVEASNQSGARSGAALSSASVHMMLPGTFVRPPWSSFPREPRKFLAFTWEMVKARVSDITQRLVITASSKPRLFSRARWKAKNSALLPVAKALHRTFNEALASGDTEALQRVVVGQLLVPLMSGIDSRPKGRRYGWELVRYNNTFRYPRIASHKMLLMGEGPNQPIIRQAVVTIASRQRRVEYDDSPAGKGRVVPGSEKEVDLVENILMTTCINPYTWVQDDWRIFSTVRFTTPEDWAAEREMLKALDAQALAKYKL</sequence>
<dbReference type="EMBL" id="JAUEPO010000001">
    <property type="protein sequence ID" value="KAK3336818.1"/>
    <property type="molecule type" value="Genomic_DNA"/>
</dbReference>
<dbReference type="InterPro" id="IPR051975">
    <property type="entry name" value="mtLSU_mL45"/>
</dbReference>
<dbReference type="GO" id="GO:0005739">
    <property type="term" value="C:mitochondrion"/>
    <property type="evidence" value="ECO:0007669"/>
    <property type="project" value="UniProtKB-SubCell"/>
</dbReference>
<dbReference type="PANTHER" id="PTHR28554:SF1">
    <property type="entry name" value="LARGE RIBOSOMAL SUBUNIT PROTEIN ML45"/>
    <property type="match status" value="1"/>
</dbReference>
<reference evidence="5" key="1">
    <citation type="journal article" date="2023" name="Mol. Phylogenet. Evol.">
        <title>Genome-scale phylogeny and comparative genomics of the fungal order Sordariales.</title>
        <authorList>
            <person name="Hensen N."/>
            <person name="Bonometti L."/>
            <person name="Westerberg I."/>
            <person name="Brannstrom I.O."/>
            <person name="Guillou S."/>
            <person name="Cros-Aarteil S."/>
            <person name="Calhoun S."/>
            <person name="Haridas S."/>
            <person name="Kuo A."/>
            <person name="Mondo S."/>
            <person name="Pangilinan J."/>
            <person name="Riley R."/>
            <person name="LaButti K."/>
            <person name="Andreopoulos B."/>
            <person name="Lipzen A."/>
            <person name="Chen C."/>
            <person name="Yan M."/>
            <person name="Daum C."/>
            <person name="Ng V."/>
            <person name="Clum A."/>
            <person name="Steindorff A."/>
            <person name="Ohm R.A."/>
            <person name="Martin F."/>
            <person name="Silar P."/>
            <person name="Natvig D.O."/>
            <person name="Lalanne C."/>
            <person name="Gautier V."/>
            <person name="Ament-Velasquez S.L."/>
            <person name="Kruys A."/>
            <person name="Hutchinson M.I."/>
            <person name="Powell A.J."/>
            <person name="Barry K."/>
            <person name="Miller A.N."/>
            <person name="Grigoriev I.V."/>
            <person name="Debuchy R."/>
            <person name="Gladieux P."/>
            <person name="Hiltunen Thoren M."/>
            <person name="Johannesson H."/>
        </authorList>
    </citation>
    <scope>NUCLEOTIDE SEQUENCE</scope>
    <source>
        <strain evidence="5">SMH4131-1</strain>
    </source>
</reference>
<evidence type="ECO:0000256" key="1">
    <source>
        <dbReference type="ARBA" id="ARBA00004173"/>
    </source>
</evidence>
<proteinExistence type="predicted"/>
<keyword evidence="6" id="KW-1185">Reference proteome</keyword>
<evidence type="ECO:0000256" key="4">
    <source>
        <dbReference type="SAM" id="MobiDB-lite"/>
    </source>
</evidence>
<organism evidence="5 6">
    <name type="scientific">Cercophora scortea</name>
    <dbReference type="NCBI Taxonomy" id="314031"/>
    <lineage>
        <taxon>Eukaryota</taxon>
        <taxon>Fungi</taxon>
        <taxon>Dikarya</taxon>
        <taxon>Ascomycota</taxon>
        <taxon>Pezizomycotina</taxon>
        <taxon>Sordariomycetes</taxon>
        <taxon>Sordariomycetidae</taxon>
        <taxon>Sordariales</taxon>
        <taxon>Lasiosphaeriaceae</taxon>
        <taxon>Cercophora</taxon>
    </lineage>
</organism>
<name>A0AAE0J4K2_9PEZI</name>
<gene>
    <name evidence="5" type="ORF">B0T19DRAFT_410668</name>
</gene>
<comment type="caution">
    <text evidence="5">The sequence shown here is derived from an EMBL/GenBank/DDBJ whole genome shotgun (WGS) entry which is preliminary data.</text>
</comment>
<keyword evidence="3" id="KW-0496">Mitochondrion</keyword>
<feature type="region of interest" description="Disordered" evidence="4">
    <location>
        <begin position="71"/>
        <end position="93"/>
    </location>
</feature>
<evidence type="ECO:0008006" key="7">
    <source>
        <dbReference type="Google" id="ProtNLM"/>
    </source>
</evidence>
<accession>A0AAE0J4K2</accession>
<comment type="subcellular location">
    <subcellularLocation>
        <location evidence="1">Mitochondrion</location>
    </subcellularLocation>
</comment>
<evidence type="ECO:0000256" key="2">
    <source>
        <dbReference type="ARBA" id="ARBA00022946"/>
    </source>
</evidence>